<dbReference type="Pfam" id="PF07992">
    <property type="entry name" value="Pyr_redox_2"/>
    <property type="match status" value="1"/>
</dbReference>
<dbReference type="PRINTS" id="PR00368">
    <property type="entry name" value="FADPNR"/>
</dbReference>
<dbReference type="OrthoDB" id="202203at2759"/>
<organism evidence="2 3">
    <name type="scientific">Pyronema omphalodes (strain CBS 100304)</name>
    <name type="common">Pyronema confluens</name>
    <dbReference type="NCBI Taxonomy" id="1076935"/>
    <lineage>
        <taxon>Eukaryota</taxon>
        <taxon>Fungi</taxon>
        <taxon>Dikarya</taxon>
        <taxon>Ascomycota</taxon>
        <taxon>Pezizomycotina</taxon>
        <taxon>Pezizomycetes</taxon>
        <taxon>Pezizales</taxon>
        <taxon>Pyronemataceae</taxon>
        <taxon>Pyronema</taxon>
    </lineage>
</organism>
<dbReference type="PANTHER" id="PTHR43735:SF24">
    <property type="entry name" value="NUCLEOTIDE-DISULPHIDE OXIDOREDUCTASE AMID-LIKE, PUTATIVE (AFU_ORTHOLOGUE AFUA_1G17180)-RELATED"/>
    <property type="match status" value="1"/>
</dbReference>
<dbReference type="AlphaFoldDB" id="U4LSP1"/>
<dbReference type="GO" id="GO:0050660">
    <property type="term" value="F:flavin adenine dinucleotide binding"/>
    <property type="evidence" value="ECO:0007669"/>
    <property type="project" value="TreeGrafter"/>
</dbReference>
<dbReference type="InterPro" id="IPR036188">
    <property type="entry name" value="FAD/NAD-bd_sf"/>
</dbReference>
<evidence type="ECO:0000259" key="1">
    <source>
        <dbReference type="Pfam" id="PF07992"/>
    </source>
</evidence>
<dbReference type="GO" id="GO:0005737">
    <property type="term" value="C:cytoplasm"/>
    <property type="evidence" value="ECO:0007669"/>
    <property type="project" value="TreeGrafter"/>
</dbReference>
<sequence length="429" mass="46484">MGIVLSTLRFAGIDLFTTQDAPVDGRKHIVIIGGSYGGMSVINNLKKLLSGDVNESRPANLPSLPNLPRLTPRITLIDERDGIYHTMGTPLVHSSPDIAKTVPRAWKRYSDIPYLQDVSVVQGRVVNLDPELKEVTYSYAGEEHKMGYDYVVCSTGMQRDWPTQPRATTKEKYFKDATSFVDSLLEEKDHIVVIGGGAVGTEFAGELKLTHPSKRITLIHSRSSLLSSEPLPDEFKTKALEMMEASGIEVLLNTRVKSETDGGLVLSTGETITTSAVIWCTGGQRPITGYIPSAALDSATGLVRITSNLTLPELVPNHMTHFAIGDIAQWSGIKRAGGAIFMGCFTATNLLLSIVAAEGDKELKLAEFPELAPMLCLALGDQAIGHWGGRLSYGVEPLEQCFENDLGLGICFKALNIEVDGAVVDVEKN</sequence>
<dbReference type="EMBL" id="HF935439">
    <property type="protein sequence ID" value="CCX30326.1"/>
    <property type="molecule type" value="Genomic_DNA"/>
</dbReference>
<dbReference type="PANTHER" id="PTHR43735">
    <property type="entry name" value="APOPTOSIS-INDUCING FACTOR 1"/>
    <property type="match status" value="1"/>
</dbReference>
<protein>
    <submittedName>
        <fullName evidence="2">Similar to Apoptosis-inducing factor 2 acc. no. B5FXE5</fullName>
    </submittedName>
</protein>
<dbReference type="InterPro" id="IPR023753">
    <property type="entry name" value="FAD/NAD-binding_dom"/>
</dbReference>
<keyword evidence="3" id="KW-1185">Reference proteome</keyword>
<dbReference type="STRING" id="1076935.U4LSP1"/>
<dbReference type="SUPFAM" id="SSF51905">
    <property type="entry name" value="FAD/NAD(P)-binding domain"/>
    <property type="match status" value="1"/>
</dbReference>
<feature type="domain" description="FAD/NAD(P)-binding" evidence="1">
    <location>
        <begin position="28"/>
        <end position="342"/>
    </location>
</feature>
<name>U4LSP1_PYROM</name>
<dbReference type="Gene3D" id="3.50.50.100">
    <property type="match status" value="1"/>
</dbReference>
<evidence type="ECO:0000313" key="2">
    <source>
        <dbReference type="EMBL" id="CCX30326.1"/>
    </source>
</evidence>
<proteinExistence type="predicted"/>
<dbReference type="Proteomes" id="UP000018144">
    <property type="component" value="Unassembled WGS sequence"/>
</dbReference>
<gene>
    <name evidence="2" type="ORF">PCON_08523</name>
</gene>
<dbReference type="GO" id="GO:0004174">
    <property type="term" value="F:electron-transferring-flavoprotein dehydrogenase activity"/>
    <property type="evidence" value="ECO:0007669"/>
    <property type="project" value="TreeGrafter"/>
</dbReference>
<evidence type="ECO:0000313" key="3">
    <source>
        <dbReference type="Proteomes" id="UP000018144"/>
    </source>
</evidence>
<reference evidence="2 3" key="1">
    <citation type="journal article" date="2013" name="PLoS Genet.">
        <title>The genome and development-dependent transcriptomes of Pyronema confluens: a window into fungal evolution.</title>
        <authorList>
            <person name="Traeger S."/>
            <person name="Altegoer F."/>
            <person name="Freitag M."/>
            <person name="Gabaldon T."/>
            <person name="Kempken F."/>
            <person name="Kumar A."/>
            <person name="Marcet-Houben M."/>
            <person name="Poggeler S."/>
            <person name="Stajich J.E."/>
            <person name="Nowrousian M."/>
        </authorList>
    </citation>
    <scope>NUCLEOTIDE SEQUENCE [LARGE SCALE GENOMIC DNA]</scope>
    <source>
        <strain evidence="3">CBS 100304</strain>
        <tissue evidence="2">Vegetative mycelium</tissue>
    </source>
</reference>
<dbReference type="OMA" id="MEPKMAL"/>
<dbReference type="eggNOG" id="KOG2495">
    <property type="taxonomic scope" value="Eukaryota"/>
</dbReference>
<accession>U4LSP1</accession>